<dbReference type="GeneID" id="95450152"/>
<reference evidence="3 4" key="1">
    <citation type="submission" date="2019-04" db="EMBL/GenBank/DDBJ databases">
        <title>Streptomyces sp. nov. Bv016 isolated from bark of Buahinia variegata.</title>
        <authorList>
            <person name="Kanchanasin P."/>
            <person name="Tanasupawat S."/>
            <person name="Yuki M."/>
            <person name="Kudo T."/>
        </authorList>
    </citation>
    <scope>NUCLEOTIDE SEQUENCE [LARGE SCALE GENOMIC DNA]</scope>
    <source>
        <strain evidence="3 4">Bv016</strain>
    </source>
</reference>
<comment type="caution">
    <text evidence="3">The sequence shown here is derived from an EMBL/GenBank/DDBJ whole genome shotgun (WGS) entry which is preliminary data.</text>
</comment>
<dbReference type="RefSeq" id="WP_135787313.1">
    <property type="nucleotide sequence ID" value="NZ_SRRT01000006.1"/>
</dbReference>
<feature type="compositionally biased region" description="Low complexity" evidence="1">
    <location>
        <begin position="104"/>
        <end position="122"/>
    </location>
</feature>
<dbReference type="EMBL" id="SRRT01000006">
    <property type="protein sequence ID" value="TGN74742.1"/>
    <property type="molecule type" value="Genomic_DNA"/>
</dbReference>
<protein>
    <submittedName>
        <fullName evidence="3">Uncharacterized protein</fullName>
    </submittedName>
</protein>
<name>A0A4Z1D052_9ACTN</name>
<gene>
    <name evidence="3" type="ORF">E5083_21430</name>
</gene>
<sequence>MKRVGIYATLSFAAAMALTGVTASQASAENRDYPGYPAEVTIVFNNGYYGNVFNTQGGTGNTQGSVQGGGIGNTQGGTQSGEGNTQGGVQGAGNGNTQGGTQGGTDNTQGGTQSGTDNTQGGITRGTEDAAKKITTRTFELISDGLNN</sequence>
<feature type="signal peptide" evidence="2">
    <location>
        <begin position="1"/>
        <end position="28"/>
    </location>
</feature>
<accession>A0A4Z1D052</accession>
<feature type="compositionally biased region" description="Gly residues" evidence="1">
    <location>
        <begin position="57"/>
        <end position="103"/>
    </location>
</feature>
<evidence type="ECO:0000313" key="3">
    <source>
        <dbReference type="EMBL" id="TGN74742.1"/>
    </source>
</evidence>
<dbReference type="Proteomes" id="UP000298159">
    <property type="component" value="Unassembled WGS sequence"/>
</dbReference>
<keyword evidence="2" id="KW-0732">Signal</keyword>
<proteinExistence type="predicted"/>
<organism evidence="3 4">
    <name type="scientific">Streptomyces bauhiniae</name>
    <dbReference type="NCBI Taxonomy" id="2340725"/>
    <lineage>
        <taxon>Bacteria</taxon>
        <taxon>Bacillati</taxon>
        <taxon>Actinomycetota</taxon>
        <taxon>Actinomycetes</taxon>
        <taxon>Kitasatosporales</taxon>
        <taxon>Streptomycetaceae</taxon>
        <taxon>Streptomyces</taxon>
    </lineage>
</organism>
<feature type="region of interest" description="Disordered" evidence="1">
    <location>
        <begin position="56"/>
        <end position="131"/>
    </location>
</feature>
<evidence type="ECO:0000256" key="1">
    <source>
        <dbReference type="SAM" id="MobiDB-lite"/>
    </source>
</evidence>
<keyword evidence="4" id="KW-1185">Reference proteome</keyword>
<evidence type="ECO:0000256" key="2">
    <source>
        <dbReference type="SAM" id="SignalP"/>
    </source>
</evidence>
<dbReference type="AlphaFoldDB" id="A0A4Z1D052"/>
<feature type="chain" id="PRO_5021404913" evidence="2">
    <location>
        <begin position="29"/>
        <end position="148"/>
    </location>
</feature>
<evidence type="ECO:0000313" key="4">
    <source>
        <dbReference type="Proteomes" id="UP000298159"/>
    </source>
</evidence>